<reference evidence="4 5" key="1">
    <citation type="submission" date="2017-05" db="EMBL/GenBank/DDBJ databases">
        <title>The complete genome sequence of Deinococcus ficus isolated from the rhizosphere of the Ficus religiosa L. in Taiwan.</title>
        <authorList>
            <person name="Wu K.-M."/>
            <person name="Liao T.-L."/>
            <person name="Liu Y.-M."/>
            <person name="Young C.-C."/>
            <person name="Tsai S.-F."/>
        </authorList>
    </citation>
    <scope>NUCLEOTIDE SEQUENCE [LARGE SCALE GENOMIC DNA]</scope>
    <source>
        <strain evidence="4 5">CC-FR2-10</strain>
    </source>
</reference>
<dbReference type="AlphaFoldDB" id="A0A221ST12"/>
<dbReference type="EMBL" id="CP021081">
    <property type="protein sequence ID" value="ASN79776.1"/>
    <property type="molecule type" value="Genomic_DNA"/>
</dbReference>
<dbReference type="RefSeq" id="WP_051308018.1">
    <property type="nucleotide sequence ID" value="NZ_CP021081.1"/>
</dbReference>
<dbReference type="SUPFAM" id="SSF46785">
    <property type="entry name" value="Winged helix' DNA-binding domain"/>
    <property type="match status" value="1"/>
</dbReference>
<evidence type="ECO:0008006" key="6">
    <source>
        <dbReference type="Google" id="ProtNLM"/>
    </source>
</evidence>
<dbReference type="PANTHER" id="PTHR38465:SF2">
    <property type="entry name" value="HTH-TYPE TRANSCRIPTIONAL REGULATOR MMPR5"/>
    <property type="match status" value="1"/>
</dbReference>
<evidence type="ECO:0000256" key="1">
    <source>
        <dbReference type="ARBA" id="ARBA00023015"/>
    </source>
</evidence>
<gene>
    <name evidence="4" type="ORF">DFI_01030</name>
</gene>
<accession>A0A221ST12</accession>
<organism evidence="4 5">
    <name type="scientific">Deinococcus ficus</name>
    <dbReference type="NCBI Taxonomy" id="317577"/>
    <lineage>
        <taxon>Bacteria</taxon>
        <taxon>Thermotogati</taxon>
        <taxon>Deinococcota</taxon>
        <taxon>Deinococci</taxon>
        <taxon>Deinococcales</taxon>
        <taxon>Deinococcaceae</taxon>
        <taxon>Deinococcus</taxon>
    </lineage>
</organism>
<dbReference type="PANTHER" id="PTHR38465">
    <property type="entry name" value="HTH-TYPE TRANSCRIPTIONAL REGULATOR MJ1563-RELATED"/>
    <property type="match status" value="1"/>
</dbReference>
<dbReference type="InterPro" id="IPR036388">
    <property type="entry name" value="WH-like_DNA-bd_sf"/>
</dbReference>
<dbReference type="KEGG" id="dfc:DFI_01030"/>
<evidence type="ECO:0000313" key="4">
    <source>
        <dbReference type="EMBL" id="ASN79776.1"/>
    </source>
</evidence>
<protein>
    <recommendedName>
        <fullName evidence="6">MarR family transcriptional regulator</fullName>
    </recommendedName>
</protein>
<dbReference type="InterPro" id="IPR036390">
    <property type="entry name" value="WH_DNA-bd_sf"/>
</dbReference>
<dbReference type="Proteomes" id="UP000259030">
    <property type="component" value="Chromosome"/>
</dbReference>
<evidence type="ECO:0000313" key="5">
    <source>
        <dbReference type="Proteomes" id="UP000259030"/>
    </source>
</evidence>
<evidence type="ECO:0000256" key="3">
    <source>
        <dbReference type="ARBA" id="ARBA00023163"/>
    </source>
</evidence>
<proteinExistence type="predicted"/>
<keyword evidence="2" id="KW-0238">DNA-binding</keyword>
<dbReference type="STRING" id="317577.GCA_000419625_00974"/>
<dbReference type="GO" id="GO:0003677">
    <property type="term" value="F:DNA binding"/>
    <property type="evidence" value="ECO:0007669"/>
    <property type="project" value="UniProtKB-KW"/>
</dbReference>
<name>A0A221ST12_9DEIO</name>
<dbReference type="InterPro" id="IPR052362">
    <property type="entry name" value="HTH-GbsR_regulator"/>
</dbReference>
<sequence>MTDRLEPPLVEQKLFIERTGVLMEAAGFPRMSGRVLAALLIAPERGSTPAEIAGLLQASRASISVALNQLLLIGMIEHAPNPGERADRFRMKPGSWATLTEAGTRKLESFRQIAQDGLAVLPDGADPGPLREMEAFYRVWLALFPRMMDEWRRLSAQSQAEGGEA</sequence>
<evidence type="ECO:0000256" key="2">
    <source>
        <dbReference type="ARBA" id="ARBA00023125"/>
    </source>
</evidence>
<keyword evidence="1" id="KW-0805">Transcription regulation</keyword>
<dbReference type="Gene3D" id="1.10.10.10">
    <property type="entry name" value="Winged helix-like DNA-binding domain superfamily/Winged helix DNA-binding domain"/>
    <property type="match status" value="1"/>
</dbReference>
<keyword evidence="5" id="KW-1185">Reference proteome</keyword>
<dbReference type="Gene3D" id="1.10.287.160">
    <property type="entry name" value="HR1 repeat"/>
    <property type="match status" value="1"/>
</dbReference>
<keyword evidence="3" id="KW-0804">Transcription</keyword>